<evidence type="ECO:0000313" key="3">
    <source>
        <dbReference type="EMBL" id="CAB5228498.1"/>
    </source>
</evidence>
<dbReference type="EMBL" id="LR796315">
    <property type="protein sequence ID" value="CAB4135945.1"/>
    <property type="molecule type" value="Genomic_DNA"/>
</dbReference>
<feature type="compositionally biased region" description="Basic and acidic residues" evidence="1">
    <location>
        <begin position="8"/>
        <end position="24"/>
    </location>
</feature>
<evidence type="ECO:0000256" key="1">
    <source>
        <dbReference type="SAM" id="MobiDB-lite"/>
    </source>
</evidence>
<organism evidence="2">
    <name type="scientific">uncultured Caudovirales phage</name>
    <dbReference type="NCBI Taxonomy" id="2100421"/>
    <lineage>
        <taxon>Viruses</taxon>
        <taxon>Duplodnaviria</taxon>
        <taxon>Heunggongvirae</taxon>
        <taxon>Uroviricota</taxon>
        <taxon>Caudoviricetes</taxon>
        <taxon>Peduoviridae</taxon>
        <taxon>Maltschvirus</taxon>
        <taxon>Maltschvirus maltsch</taxon>
    </lineage>
</organism>
<accession>A0A6J5LNC6</accession>
<sequence>MPMSEPYPKPDPRSPRRKADDWSFPKKPKKRQGPSKAIPKKPKKIQMRDMKPFRKPTKKAQ</sequence>
<dbReference type="EMBL" id="LR798394">
    <property type="protein sequence ID" value="CAB5228498.1"/>
    <property type="molecule type" value="Genomic_DNA"/>
</dbReference>
<proteinExistence type="predicted"/>
<gene>
    <name evidence="3" type="ORF">UFOVP1549_14</name>
    <name evidence="2" type="ORF">UFOVP303_19</name>
</gene>
<reference evidence="2" key="1">
    <citation type="submission" date="2020-04" db="EMBL/GenBank/DDBJ databases">
        <authorList>
            <person name="Chiriac C."/>
            <person name="Salcher M."/>
            <person name="Ghai R."/>
            <person name="Kavagutti S V."/>
        </authorList>
    </citation>
    <scope>NUCLEOTIDE SEQUENCE</scope>
</reference>
<protein>
    <submittedName>
        <fullName evidence="2">Uncharacterized protein</fullName>
    </submittedName>
</protein>
<feature type="region of interest" description="Disordered" evidence="1">
    <location>
        <begin position="1"/>
        <end position="61"/>
    </location>
</feature>
<feature type="compositionally biased region" description="Basic residues" evidence="1">
    <location>
        <begin position="26"/>
        <end position="45"/>
    </location>
</feature>
<name>A0A6J5LNC6_9CAUD</name>
<evidence type="ECO:0000313" key="2">
    <source>
        <dbReference type="EMBL" id="CAB4135945.1"/>
    </source>
</evidence>